<dbReference type="InterPro" id="IPR013083">
    <property type="entry name" value="Znf_RING/FYVE/PHD"/>
</dbReference>
<dbReference type="Gene3D" id="3.30.40.10">
    <property type="entry name" value="Zinc/RING finger domain, C3HC4 (zinc finger)"/>
    <property type="match status" value="1"/>
</dbReference>
<feature type="compositionally biased region" description="Basic and acidic residues" evidence="7">
    <location>
        <begin position="463"/>
        <end position="476"/>
    </location>
</feature>
<evidence type="ECO:0000256" key="2">
    <source>
        <dbReference type="ARBA" id="ARBA00022490"/>
    </source>
</evidence>
<organism evidence="9 10">
    <name type="scientific">Tritrichomonas foetus</name>
    <dbReference type="NCBI Taxonomy" id="1144522"/>
    <lineage>
        <taxon>Eukaryota</taxon>
        <taxon>Metamonada</taxon>
        <taxon>Parabasalia</taxon>
        <taxon>Tritrichomonadida</taxon>
        <taxon>Tritrichomonadidae</taxon>
        <taxon>Tritrichomonas</taxon>
    </lineage>
</organism>
<dbReference type="PANTHER" id="PTHR12983:SF9">
    <property type="entry name" value="E3 UBIQUITIN-PROTEIN LIGASE RNF10"/>
    <property type="match status" value="1"/>
</dbReference>
<dbReference type="GO" id="GO:0045944">
    <property type="term" value="P:positive regulation of transcription by RNA polymerase II"/>
    <property type="evidence" value="ECO:0007669"/>
    <property type="project" value="TreeGrafter"/>
</dbReference>
<evidence type="ECO:0000313" key="9">
    <source>
        <dbReference type="EMBL" id="OHT03662.1"/>
    </source>
</evidence>
<evidence type="ECO:0000313" key="10">
    <source>
        <dbReference type="Proteomes" id="UP000179807"/>
    </source>
</evidence>
<evidence type="ECO:0000256" key="6">
    <source>
        <dbReference type="PROSITE-ProRule" id="PRU00175"/>
    </source>
</evidence>
<dbReference type="GeneID" id="94841122"/>
<feature type="region of interest" description="Disordered" evidence="7">
    <location>
        <begin position="403"/>
        <end position="524"/>
    </location>
</feature>
<dbReference type="SUPFAM" id="SSF57850">
    <property type="entry name" value="RING/U-box"/>
    <property type="match status" value="1"/>
</dbReference>
<dbReference type="AlphaFoldDB" id="A0A1J4K1P2"/>
<dbReference type="PANTHER" id="PTHR12983">
    <property type="entry name" value="RING FINGER 10 FAMILY MEMBER"/>
    <property type="match status" value="1"/>
</dbReference>
<gene>
    <name evidence="9" type="ORF">TRFO_28843</name>
</gene>
<dbReference type="InterPro" id="IPR039739">
    <property type="entry name" value="MAG2/RNF10"/>
</dbReference>
<dbReference type="OrthoDB" id="302966at2759"/>
<protein>
    <recommendedName>
        <fullName evidence="8">RING-type domain-containing protein</fullName>
    </recommendedName>
</protein>
<dbReference type="PROSITE" id="PS00518">
    <property type="entry name" value="ZF_RING_1"/>
    <property type="match status" value="1"/>
</dbReference>
<keyword evidence="2" id="KW-0963">Cytoplasm</keyword>
<comment type="subcellular location">
    <subcellularLocation>
        <location evidence="1">Cytoplasm</location>
    </subcellularLocation>
</comment>
<evidence type="ECO:0000259" key="8">
    <source>
        <dbReference type="PROSITE" id="PS50089"/>
    </source>
</evidence>
<feature type="compositionally biased region" description="Acidic residues" evidence="7">
    <location>
        <begin position="403"/>
        <end position="416"/>
    </location>
</feature>
<feature type="compositionally biased region" description="Low complexity" evidence="7">
    <location>
        <begin position="425"/>
        <end position="445"/>
    </location>
</feature>
<name>A0A1J4K1P2_9EUKA</name>
<feature type="domain" description="RING-type" evidence="8">
    <location>
        <begin position="131"/>
        <end position="170"/>
    </location>
</feature>
<dbReference type="Proteomes" id="UP000179807">
    <property type="component" value="Unassembled WGS sequence"/>
</dbReference>
<evidence type="ECO:0000256" key="1">
    <source>
        <dbReference type="ARBA" id="ARBA00004496"/>
    </source>
</evidence>
<dbReference type="VEuPathDB" id="TrichDB:TRFO_28843"/>
<keyword evidence="5" id="KW-0862">Zinc</keyword>
<dbReference type="RefSeq" id="XP_068356798.1">
    <property type="nucleotide sequence ID" value="XM_068506418.1"/>
</dbReference>
<evidence type="ECO:0000256" key="5">
    <source>
        <dbReference type="ARBA" id="ARBA00022833"/>
    </source>
</evidence>
<proteinExistence type="predicted"/>
<dbReference type="InterPro" id="IPR018957">
    <property type="entry name" value="Znf_C3HC4_RING-type"/>
</dbReference>
<dbReference type="SMART" id="SM00184">
    <property type="entry name" value="RING"/>
    <property type="match status" value="1"/>
</dbReference>
<dbReference type="PROSITE" id="PS50089">
    <property type="entry name" value="ZF_RING_2"/>
    <property type="match status" value="1"/>
</dbReference>
<accession>A0A1J4K1P2</accession>
<keyword evidence="3" id="KW-0479">Metal-binding</keyword>
<dbReference type="InterPro" id="IPR001841">
    <property type="entry name" value="Znf_RING"/>
</dbReference>
<comment type="caution">
    <text evidence="9">The sequence shown here is derived from an EMBL/GenBank/DDBJ whole genome shotgun (WGS) entry which is preliminary data.</text>
</comment>
<dbReference type="InterPro" id="IPR017907">
    <property type="entry name" value="Znf_RING_CS"/>
</dbReference>
<evidence type="ECO:0000256" key="4">
    <source>
        <dbReference type="ARBA" id="ARBA00022771"/>
    </source>
</evidence>
<dbReference type="Pfam" id="PF00097">
    <property type="entry name" value="zf-C3HC4"/>
    <property type="match status" value="1"/>
</dbReference>
<dbReference type="GO" id="GO:0005737">
    <property type="term" value="C:cytoplasm"/>
    <property type="evidence" value="ECO:0007669"/>
    <property type="project" value="UniProtKB-SubCell"/>
</dbReference>
<dbReference type="GO" id="GO:0000976">
    <property type="term" value="F:transcription cis-regulatory region binding"/>
    <property type="evidence" value="ECO:0007669"/>
    <property type="project" value="TreeGrafter"/>
</dbReference>
<evidence type="ECO:0000256" key="3">
    <source>
        <dbReference type="ARBA" id="ARBA00022723"/>
    </source>
</evidence>
<evidence type="ECO:0000256" key="7">
    <source>
        <dbReference type="SAM" id="MobiDB-lite"/>
    </source>
</evidence>
<dbReference type="EMBL" id="MLAK01000818">
    <property type="protein sequence ID" value="OHT03662.1"/>
    <property type="molecule type" value="Genomic_DNA"/>
</dbReference>
<reference evidence="9" key="1">
    <citation type="submission" date="2016-10" db="EMBL/GenBank/DDBJ databases">
        <authorList>
            <person name="Benchimol M."/>
            <person name="Almeida L.G."/>
            <person name="Vasconcelos A.T."/>
            <person name="Perreira-Neves A."/>
            <person name="Rosa I.A."/>
            <person name="Tasca T."/>
            <person name="Bogo M.R."/>
            <person name="de Souza W."/>
        </authorList>
    </citation>
    <scope>NUCLEOTIDE SEQUENCE [LARGE SCALE GENOMIC DNA]</scope>
    <source>
        <strain evidence="9">K</strain>
    </source>
</reference>
<keyword evidence="10" id="KW-1185">Reference proteome</keyword>
<feature type="compositionally biased region" description="Polar residues" evidence="7">
    <location>
        <begin position="446"/>
        <end position="459"/>
    </location>
</feature>
<dbReference type="GO" id="GO:0008270">
    <property type="term" value="F:zinc ion binding"/>
    <property type="evidence" value="ECO:0007669"/>
    <property type="project" value="UniProtKB-KW"/>
</dbReference>
<sequence length="524" mass="59407">MSSISNPPRKGFYRRRRVPKAAYFFHSYIANFKHQRSRVTSQMRPISSSAFVAGNFMFVYKSTSQLQSIPEPIQNPLNTDNPENNPKTMLADDSLNELNDVLYSHSMHPNSGAEFPLLFSVISHQPEDYVCPICLFKPVAPRITHCGHIFCADCITEHMSMCEEPLCPICYKKLMGHPLIRTDLRLYPSITSSGSHFLFQKVIRNHNNCVCFRSDDQNTINLPTASSPSAPFCHFLLADNQYISKLVETEKKDLLDQLRIFHEEYNDELKSSFIQEILDQVSSETIPDLHGLSFVLEEFKENDLFRFYQDSCGRLIYLDPLTIKMLVMQFGSIANAPDTLEVDSLKISTFSVDQHFRDRHRSLGHLPAGADVSLVLADLSKIVSEEVLSAFAKQIEKRVKIEEDEELPEEETEILTEADFPSIFQNTSSNATTTTTMNSQGGNSNPAQRQHSQPASSSAWAKIKVEEPKMTKKPSLDEDFPSFGSAFTKKKTAWGTPQSQPPPQQQPQQRSDFPSFGDMNRNKK</sequence>
<keyword evidence="4 6" id="KW-0863">Zinc-finger</keyword>